<protein>
    <submittedName>
        <fullName evidence="1">Uncharacterized protein</fullName>
    </submittedName>
</protein>
<dbReference type="AlphaFoldDB" id="A0A2P2PCG6"/>
<accession>A0A2P2PCG6</accession>
<organism evidence="1">
    <name type="scientific">Rhizophora mucronata</name>
    <name type="common">Asiatic mangrove</name>
    <dbReference type="NCBI Taxonomy" id="61149"/>
    <lineage>
        <taxon>Eukaryota</taxon>
        <taxon>Viridiplantae</taxon>
        <taxon>Streptophyta</taxon>
        <taxon>Embryophyta</taxon>
        <taxon>Tracheophyta</taxon>
        <taxon>Spermatophyta</taxon>
        <taxon>Magnoliopsida</taxon>
        <taxon>eudicotyledons</taxon>
        <taxon>Gunneridae</taxon>
        <taxon>Pentapetalae</taxon>
        <taxon>rosids</taxon>
        <taxon>fabids</taxon>
        <taxon>Malpighiales</taxon>
        <taxon>Rhizophoraceae</taxon>
        <taxon>Rhizophora</taxon>
    </lineage>
</organism>
<dbReference type="EMBL" id="GGEC01071943">
    <property type="protein sequence ID" value="MBX52427.1"/>
    <property type="molecule type" value="Transcribed_RNA"/>
</dbReference>
<proteinExistence type="predicted"/>
<reference evidence="1" key="1">
    <citation type="submission" date="2018-02" db="EMBL/GenBank/DDBJ databases">
        <title>Rhizophora mucronata_Transcriptome.</title>
        <authorList>
            <person name="Meera S.P."/>
            <person name="Sreeshan A."/>
            <person name="Augustine A."/>
        </authorList>
    </citation>
    <scope>NUCLEOTIDE SEQUENCE</scope>
    <source>
        <tissue evidence="1">Leaf</tissue>
    </source>
</reference>
<sequence length="44" mass="5057">MNLVWEREHIDFCCCLHLSPPSSMKTEINQCGKILHQELSGLSQ</sequence>
<evidence type="ECO:0000313" key="1">
    <source>
        <dbReference type="EMBL" id="MBX52427.1"/>
    </source>
</evidence>
<name>A0A2P2PCG6_RHIMU</name>